<sequence>MTLLVKKNQTEYLEKEVFAEINPVGRDEFTAAGQKDYKASMMIEVWGFEYEGQTEVMVDGRKMAIYRTYGPKNTGKVELYAGERIGKS</sequence>
<evidence type="ECO:0000313" key="1">
    <source>
        <dbReference type="EMBL" id="MFI7845678.1"/>
    </source>
</evidence>
<accession>A0ABW8B1H4</accession>
<protein>
    <submittedName>
        <fullName evidence="1">Uncharacterized protein</fullName>
    </submittedName>
</protein>
<dbReference type="EMBL" id="JBITRD010000011">
    <property type="protein sequence ID" value="MFI7845678.1"/>
    <property type="molecule type" value="Genomic_DNA"/>
</dbReference>
<comment type="caution">
    <text evidence="1">The sequence shown here is derived from an EMBL/GenBank/DDBJ whole genome shotgun (WGS) entry which is preliminary data.</text>
</comment>
<dbReference type="Proteomes" id="UP001614216">
    <property type="component" value="Unassembled WGS sequence"/>
</dbReference>
<keyword evidence="2" id="KW-1185">Reference proteome</keyword>
<proteinExistence type="predicted"/>
<organism evidence="1 2">
    <name type="scientific">Dorea amylophila</name>
    <dbReference type="NCBI Taxonomy" id="2981789"/>
    <lineage>
        <taxon>Bacteria</taxon>
        <taxon>Bacillati</taxon>
        <taxon>Bacillota</taxon>
        <taxon>Clostridia</taxon>
        <taxon>Lachnospirales</taxon>
        <taxon>Lachnospiraceae</taxon>
        <taxon>Dorea</taxon>
    </lineage>
</organism>
<name>A0ABW8B1H4_9FIRM</name>
<dbReference type="RefSeq" id="WP_021984468.1">
    <property type="nucleotide sequence ID" value="NZ_JBITRD010000011.1"/>
</dbReference>
<evidence type="ECO:0000313" key="2">
    <source>
        <dbReference type="Proteomes" id="UP001614216"/>
    </source>
</evidence>
<reference evidence="1 2" key="1">
    <citation type="submission" date="2024-08" db="EMBL/GenBank/DDBJ databases">
        <authorList>
            <person name="Vancuren S.J."/>
            <person name="Allen-Vercoe E."/>
        </authorList>
    </citation>
    <scope>NUCLEOTIDE SEQUENCE [LARGE SCALE GENOMIC DNA]</scope>
    <source>
        <strain evidence="1 2">16-6-I_42_FAA</strain>
    </source>
</reference>
<gene>
    <name evidence="1" type="ORF">ACIF0M_08995</name>
</gene>